<dbReference type="Proteomes" id="UP000694701">
    <property type="component" value="Unplaced"/>
</dbReference>
<evidence type="ECO:0000313" key="1">
    <source>
        <dbReference type="Ensembl" id="ENSCCRP00020012353.1"/>
    </source>
</evidence>
<dbReference type="Ensembl" id="ENSCCRT00020013663.1">
    <property type="protein sequence ID" value="ENSCCRP00020012353.1"/>
    <property type="gene ID" value="ENSCCRG00020006159.1"/>
</dbReference>
<reference evidence="1" key="1">
    <citation type="submission" date="2025-08" db="UniProtKB">
        <authorList>
            <consortium name="Ensembl"/>
        </authorList>
    </citation>
    <scope>IDENTIFICATION</scope>
</reference>
<accession>A0A8C2H1T6</accession>
<name>A0A8C2H1T6_CYPCA</name>
<proteinExistence type="predicted"/>
<sequence>VRSDPADVKPPPAEASSDEPFSLCLCAAGFSSRCSHPKGPREPPSEWT</sequence>
<dbReference type="AlphaFoldDB" id="A0A8C2H1T6"/>
<evidence type="ECO:0000313" key="2">
    <source>
        <dbReference type="Proteomes" id="UP000694701"/>
    </source>
</evidence>
<protein>
    <submittedName>
        <fullName evidence="1">Uncharacterized protein</fullName>
    </submittedName>
</protein>
<organism evidence="1 2">
    <name type="scientific">Cyprinus carpio</name>
    <name type="common">Common carp</name>
    <dbReference type="NCBI Taxonomy" id="7962"/>
    <lineage>
        <taxon>Eukaryota</taxon>
        <taxon>Metazoa</taxon>
        <taxon>Chordata</taxon>
        <taxon>Craniata</taxon>
        <taxon>Vertebrata</taxon>
        <taxon>Euteleostomi</taxon>
        <taxon>Actinopterygii</taxon>
        <taxon>Neopterygii</taxon>
        <taxon>Teleostei</taxon>
        <taxon>Ostariophysi</taxon>
        <taxon>Cypriniformes</taxon>
        <taxon>Cyprinidae</taxon>
        <taxon>Cyprininae</taxon>
        <taxon>Cyprinus</taxon>
    </lineage>
</organism>